<dbReference type="OrthoDB" id="277390at2"/>
<reference evidence="2 4" key="1">
    <citation type="journal article" date="2018" name="Front. Microbiol.">
        <title>Genome-Based Analysis Reveals the Taxonomy and Diversity of the Family Idiomarinaceae.</title>
        <authorList>
            <person name="Liu Y."/>
            <person name="Lai Q."/>
            <person name="Shao Z."/>
        </authorList>
    </citation>
    <scope>NUCLEOTIDE SEQUENCE [LARGE SCALE GENOMIC DNA]</scope>
    <source>
        <strain evidence="2 4">CF12-14</strain>
    </source>
</reference>
<proteinExistence type="predicted"/>
<dbReference type="EMBL" id="PIPK01000007">
    <property type="protein sequence ID" value="RUO24175.1"/>
    <property type="molecule type" value="Genomic_DNA"/>
</dbReference>
<organism evidence="1 3">
    <name type="scientific">Aliidiomarina maris</name>
    <dbReference type="NCBI Taxonomy" id="531312"/>
    <lineage>
        <taxon>Bacteria</taxon>
        <taxon>Pseudomonadati</taxon>
        <taxon>Pseudomonadota</taxon>
        <taxon>Gammaproteobacteria</taxon>
        <taxon>Alteromonadales</taxon>
        <taxon>Idiomarinaceae</taxon>
        <taxon>Aliidiomarina</taxon>
    </lineage>
</organism>
<protein>
    <submittedName>
        <fullName evidence="2">DUF1415 domain-containing protein</fullName>
    </submittedName>
</protein>
<dbReference type="RefSeq" id="WP_111569545.1">
    <property type="nucleotide sequence ID" value="NZ_PIPK01000007.1"/>
</dbReference>
<sequence>MSPQPADYIRRTQRWVDDIIVGLNVCPFAQREVSRNSIRYQVAFDLDDNAVYDWVMAELELLVTSPKIETTLLILPQLDVSFEAFLNQAGLAQQVIYTNGLQGEFQLANFHPHYVFEGAAEEDPANYTNRAPHATLHLLREASVARAVKAHKRADDIPEHNIARLRELGLNTMQGYLRRLIDE</sequence>
<evidence type="ECO:0000313" key="4">
    <source>
        <dbReference type="Proteomes" id="UP000287865"/>
    </source>
</evidence>
<dbReference type="Proteomes" id="UP000249203">
    <property type="component" value="Unassembled WGS sequence"/>
</dbReference>
<dbReference type="EMBL" id="QLMD01000007">
    <property type="protein sequence ID" value="RAJ96887.1"/>
    <property type="molecule type" value="Genomic_DNA"/>
</dbReference>
<evidence type="ECO:0000313" key="1">
    <source>
        <dbReference type="EMBL" id="RAJ96887.1"/>
    </source>
</evidence>
<gene>
    <name evidence="1" type="ORF">B0I24_10798</name>
    <name evidence="2" type="ORF">CWE07_08790</name>
</gene>
<dbReference type="AlphaFoldDB" id="A0A327WVM1"/>
<evidence type="ECO:0000313" key="3">
    <source>
        <dbReference type="Proteomes" id="UP000249203"/>
    </source>
</evidence>
<accession>A0A327WVM1</accession>
<reference evidence="1 3" key="2">
    <citation type="submission" date="2018-06" db="EMBL/GenBank/DDBJ databases">
        <title>Genomic Encyclopedia of Type Strains, Phase III (KMG-III): the genomes of soil and plant-associated and newly described type strains.</title>
        <authorList>
            <person name="Whitman W."/>
        </authorList>
    </citation>
    <scope>NUCLEOTIDE SEQUENCE [LARGE SCALE GENOMIC DNA]</scope>
    <source>
        <strain evidence="1 3">CGMCC 1.15366</strain>
    </source>
</reference>
<dbReference type="Pfam" id="PF07209">
    <property type="entry name" value="DUF1415"/>
    <property type="match status" value="1"/>
</dbReference>
<dbReference type="InterPro" id="IPR009858">
    <property type="entry name" value="DUF1415"/>
</dbReference>
<name>A0A327WVM1_9GAMM</name>
<comment type="caution">
    <text evidence="1">The sequence shown here is derived from an EMBL/GenBank/DDBJ whole genome shotgun (WGS) entry which is preliminary data.</text>
</comment>
<evidence type="ECO:0000313" key="2">
    <source>
        <dbReference type="EMBL" id="RUO24175.1"/>
    </source>
</evidence>
<keyword evidence="4" id="KW-1185">Reference proteome</keyword>
<dbReference type="Proteomes" id="UP000287865">
    <property type="component" value="Unassembled WGS sequence"/>
</dbReference>